<dbReference type="GO" id="GO:0005975">
    <property type="term" value="P:carbohydrate metabolic process"/>
    <property type="evidence" value="ECO:0007669"/>
    <property type="project" value="InterPro"/>
</dbReference>
<evidence type="ECO:0000259" key="1">
    <source>
        <dbReference type="Pfam" id="PF01182"/>
    </source>
</evidence>
<accession>A0A644X2A0</accession>
<gene>
    <name evidence="2" type="primary">nagB_17</name>
    <name evidence="2" type="ORF">SDC9_54596</name>
</gene>
<reference evidence="2" key="1">
    <citation type="submission" date="2019-08" db="EMBL/GenBank/DDBJ databases">
        <authorList>
            <person name="Kucharzyk K."/>
            <person name="Murdoch R.W."/>
            <person name="Higgins S."/>
            <person name="Loffler F."/>
        </authorList>
    </citation>
    <scope>NUCLEOTIDE SEQUENCE</scope>
</reference>
<name>A0A644X2A0_9ZZZZ</name>
<sequence>MIRQFQTDSLKVKIFRTRMEMGAHAATEAAQCIRNLLRQKESINIIFAAAPSQNDFLSSLIHEDNIEWQRINAFHMDEYIGLSREAPQGFGNFLKHAIFDKVPFKQVHYLYNENLKAEENCTRYEALLGDYPTDIVFMGIGENGHIAFNDPHVAMFDDPKLVKIVDLDLACRQQQVNDGCFASLDDVPVHAMTLTIPALMRAKHLFCMVPTGRKAIAVKLTVEGKINESCPASILRNHASATLYVDKDSAGLLNRDN</sequence>
<evidence type="ECO:0000313" key="2">
    <source>
        <dbReference type="EMBL" id="MPM08284.1"/>
    </source>
</evidence>
<dbReference type="EMBL" id="VSSQ01001433">
    <property type="protein sequence ID" value="MPM08284.1"/>
    <property type="molecule type" value="Genomic_DNA"/>
</dbReference>
<comment type="caution">
    <text evidence="2">The sequence shown here is derived from an EMBL/GenBank/DDBJ whole genome shotgun (WGS) entry which is preliminary data.</text>
</comment>
<dbReference type="GO" id="GO:0006046">
    <property type="term" value="P:N-acetylglucosamine catabolic process"/>
    <property type="evidence" value="ECO:0007669"/>
    <property type="project" value="TreeGrafter"/>
</dbReference>
<dbReference type="Gene3D" id="3.40.50.1360">
    <property type="match status" value="1"/>
</dbReference>
<dbReference type="PANTHER" id="PTHR11280:SF6">
    <property type="entry name" value="GLUCOSAMINE-6-PHOSPHATE ISOMERASE NAGB"/>
    <property type="match status" value="1"/>
</dbReference>
<dbReference type="PANTHER" id="PTHR11280">
    <property type="entry name" value="GLUCOSAMINE-6-PHOSPHATE ISOMERASE"/>
    <property type="match status" value="1"/>
</dbReference>
<dbReference type="GO" id="GO:0005737">
    <property type="term" value="C:cytoplasm"/>
    <property type="evidence" value="ECO:0007669"/>
    <property type="project" value="TreeGrafter"/>
</dbReference>
<dbReference type="EC" id="3.5.99.6" evidence="2"/>
<dbReference type="GO" id="GO:0019262">
    <property type="term" value="P:N-acetylneuraminate catabolic process"/>
    <property type="evidence" value="ECO:0007669"/>
    <property type="project" value="TreeGrafter"/>
</dbReference>
<dbReference type="CDD" id="cd01399">
    <property type="entry name" value="GlcN6P_deaminase"/>
    <property type="match status" value="1"/>
</dbReference>
<feature type="domain" description="Glucosamine/galactosamine-6-phosphate isomerase" evidence="1">
    <location>
        <begin position="18"/>
        <end position="240"/>
    </location>
</feature>
<dbReference type="Pfam" id="PF01182">
    <property type="entry name" value="Glucosamine_iso"/>
    <property type="match status" value="1"/>
</dbReference>
<organism evidence="2">
    <name type="scientific">bioreactor metagenome</name>
    <dbReference type="NCBI Taxonomy" id="1076179"/>
    <lineage>
        <taxon>unclassified sequences</taxon>
        <taxon>metagenomes</taxon>
        <taxon>ecological metagenomes</taxon>
    </lineage>
</organism>
<dbReference type="GO" id="GO:0006043">
    <property type="term" value="P:glucosamine catabolic process"/>
    <property type="evidence" value="ECO:0007669"/>
    <property type="project" value="TreeGrafter"/>
</dbReference>
<dbReference type="InterPro" id="IPR006148">
    <property type="entry name" value="Glc/Gal-6P_isomerase"/>
</dbReference>
<keyword evidence="2" id="KW-0378">Hydrolase</keyword>
<dbReference type="InterPro" id="IPR037171">
    <property type="entry name" value="NagB/RpiA_transferase-like"/>
</dbReference>
<dbReference type="SUPFAM" id="SSF100950">
    <property type="entry name" value="NagB/RpiA/CoA transferase-like"/>
    <property type="match status" value="1"/>
</dbReference>
<dbReference type="GO" id="GO:0042802">
    <property type="term" value="F:identical protein binding"/>
    <property type="evidence" value="ECO:0007669"/>
    <property type="project" value="TreeGrafter"/>
</dbReference>
<protein>
    <submittedName>
        <fullName evidence="2">Glucosamine-6-phosphate deaminase 1</fullName>
        <ecNumber evidence="2">3.5.99.6</ecNumber>
    </submittedName>
</protein>
<dbReference type="InterPro" id="IPR004547">
    <property type="entry name" value="Glucosamine6P_isomerase"/>
</dbReference>
<dbReference type="AlphaFoldDB" id="A0A644X2A0"/>
<dbReference type="GO" id="GO:0004342">
    <property type="term" value="F:glucosamine-6-phosphate deaminase activity"/>
    <property type="evidence" value="ECO:0007669"/>
    <property type="project" value="UniProtKB-EC"/>
</dbReference>
<proteinExistence type="predicted"/>